<accession>A0A926JPB5</accession>
<dbReference type="SUPFAM" id="SSF82153">
    <property type="entry name" value="FAS1 domain"/>
    <property type="match status" value="1"/>
</dbReference>
<gene>
    <name evidence="2" type="ORF">IBL28_03405</name>
</gene>
<keyword evidence="3" id="KW-1185">Reference proteome</keyword>
<reference evidence="2 3" key="1">
    <citation type="submission" date="2020-09" db="EMBL/GenBank/DDBJ databases">
        <title>Sinomicrobium weinanense sp. nov., a halophilic bacteria isolated from saline-alkali soil.</title>
        <authorList>
            <person name="Wu P."/>
            <person name="Ren H."/>
            <person name="Mei Y."/>
            <person name="Liang Y."/>
            <person name="Chen Z."/>
        </authorList>
    </citation>
    <scope>NUCLEOTIDE SEQUENCE [LARGE SCALE GENOMIC DNA]</scope>
    <source>
        <strain evidence="2 3">FJxs</strain>
    </source>
</reference>
<dbReference type="PROSITE" id="PS50213">
    <property type="entry name" value="FAS1"/>
    <property type="match status" value="1"/>
</dbReference>
<dbReference type="PROSITE" id="PS51257">
    <property type="entry name" value="PROKAR_LIPOPROTEIN"/>
    <property type="match status" value="1"/>
</dbReference>
<evidence type="ECO:0000313" key="2">
    <source>
        <dbReference type="EMBL" id="MBC9795002.1"/>
    </source>
</evidence>
<dbReference type="Proteomes" id="UP000653730">
    <property type="component" value="Unassembled WGS sequence"/>
</dbReference>
<dbReference type="InterPro" id="IPR036378">
    <property type="entry name" value="FAS1_dom_sf"/>
</dbReference>
<dbReference type="AlphaFoldDB" id="A0A926JPB5"/>
<dbReference type="Pfam" id="PF02469">
    <property type="entry name" value="Fasciclin"/>
    <property type="match status" value="1"/>
</dbReference>
<name>A0A926JPB5_9FLAO</name>
<dbReference type="EMBL" id="JACVDC010000005">
    <property type="protein sequence ID" value="MBC9795002.1"/>
    <property type="molecule type" value="Genomic_DNA"/>
</dbReference>
<evidence type="ECO:0000259" key="1">
    <source>
        <dbReference type="PROSITE" id="PS50213"/>
    </source>
</evidence>
<organism evidence="2 3">
    <name type="scientific">Sinomicrobium weinanense</name>
    <dbReference type="NCBI Taxonomy" id="2842200"/>
    <lineage>
        <taxon>Bacteria</taxon>
        <taxon>Pseudomonadati</taxon>
        <taxon>Bacteroidota</taxon>
        <taxon>Flavobacteriia</taxon>
        <taxon>Flavobacteriales</taxon>
        <taxon>Flavobacteriaceae</taxon>
        <taxon>Sinomicrobium</taxon>
    </lineage>
</organism>
<feature type="domain" description="FAS1" evidence="1">
    <location>
        <begin position="37"/>
        <end position="209"/>
    </location>
</feature>
<dbReference type="InterPro" id="IPR000782">
    <property type="entry name" value="FAS1_domain"/>
</dbReference>
<sequence length="217" mass="24629">MKNIALTIITATLLSLCSCDSSGDYLEDGGLSNPEVGMSTVEFFRSHDQLDTLAILIDRAGMEELFNSQNTVFAPNNLSIRNYVNEILTEMRKEDPQAEFTVNDIPVDTLTTYLGSYVFEEKITRENMTKEQGRIYTAANGEERRISLEPTGAYEDQLDSRPEYVYITYKNGEEWNDWDDTNSDDDKFAVKTSNLISTNGIIHVLQGEHTLFNYESD</sequence>
<dbReference type="Gene3D" id="2.30.180.10">
    <property type="entry name" value="FAS1 domain"/>
    <property type="match status" value="1"/>
</dbReference>
<protein>
    <submittedName>
        <fullName evidence="2">Fasciclin domain-containing protein</fullName>
    </submittedName>
</protein>
<proteinExistence type="predicted"/>
<comment type="caution">
    <text evidence="2">The sequence shown here is derived from an EMBL/GenBank/DDBJ whole genome shotgun (WGS) entry which is preliminary data.</text>
</comment>
<evidence type="ECO:0000313" key="3">
    <source>
        <dbReference type="Proteomes" id="UP000653730"/>
    </source>
</evidence>
<dbReference type="RefSeq" id="WP_187964153.1">
    <property type="nucleotide sequence ID" value="NZ_JACVDC010000005.1"/>
</dbReference>